<feature type="region of interest" description="Disordered" evidence="1">
    <location>
        <begin position="1"/>
        <end position="21"/>
    </location>
</feature>
<dbReference type="Pfam" id="PF06877">
    <property type="entry name" value="RraB"/>
    <property type="match status" value="1"/>
</dbReference>
<dbReference type="Gene3D" id="3.30.70.970">
    <property type="entry name" value="RraB-like"/>
    <property type="match status" value="1"/>
</dbReference>
<dbReference type="RefSeq" id="WP_131150062.1">
    <property type="nucleotide sequence ID" value="NZ_SJTG01000001.1"/>
</dbReference>
<dbReference type="AlphaFoldDB" id="A0A4V2NMG4"/>
<organism evidence="3 4">
    <name type="scientific">Dyella soli</name>
    <dbReference type="NCBI Taxonomy" id="522319"/>
    <lineage>
        <taxon>Bacteria</taxon>
        <taxon>Pseudomonadati</taxon>
        <taxon>Pseudomonadota</taxon>
        <taxon>Gammaproteobacteria</taxon>
        <taxon>Lysobacterales</taxon>
        <taxon>Rhodanobacteraceae</taxon>
        <taxon>Dyella</taxon>
    </lineage>
</organism>
<dbReference type="SUPFAM" id="SSF89946">
    <property type="entry name" value="Hypothetical protein VC0424"/>
    <property type="match status" value="1"/>
</dbReference>
<name>A0A4V2NMG4_9GAMM</name>
<protein>
    <submittedName>
        <fullName evidence="3">Ribonuclease E inhibitor RraB</fullName>
    </submittedName>
</protein>
<evidence type="ECO:0000313" key="4">
    <source>
        <dbReference type="Proteomes" id="UP000291822"/>
    </source>
</evidence>
<dbReference type="InterPro" id="IPR036701">
    <property type="entry name" value="RraB-like_sf"/>
</dbReference>
<dbReference type="Proteomes" id="UP000291822">
    <property type="component" value="Unassembled WGS sequence"/>
</dbReference>
<accession>A0A4V2NMG4</accession>
<keyword evidence="4" id="KW-1185">Reference proteome</keyword>
<evidence type="ECO:0000313" key="3">
    <source>
        <dbReference type="EMBL" id="TCI13157.1"/>
    </source>
</evidence>
<proteinExistence type="predicted"/>
<evidence type="ECO:0000256" key="1">
    <source>
        <dbReference type="SAM" id="MobiDB-lite"/>
    </source>
</evidence>
<feature type="domain" description="Regulator of ribonuclease activity B" evidence="2">
    <location>
        <begin position="10"/>
        <end position="109"/>
    </location>
</feature>
<reference evidence="3 4" key="1">
    <citation type="submission" date="2019-02" db="EMBL/GenBank/DDBJ databases">
        <title>Dyella amyloliquefaciens sp. nov., isolated from forest soil.</title>
        <authorList>
            <person name="Gao Z.-H."/>
            <person name="Qiu L.-H."/>
        </authorList>
    </citation>
    <scope>NUCLEOTIDE SEQUENCE [LARGE SCALE GENOMIC DNA]</scope>
    <source>
        <strain evidence="3 4">KACC 12747</strain>
    </source>
</reference>
<gene>
    <name evidence="3" type="ORF">EZM97_07620</name>
</gene>
<sequence length="113" mass="12367">MNAHPPFPDDENGQVLATMAERGDRLDQPREIDFSVIFPSEDQALAFAITLLRGGAKVSFSEYEENPELSWEVTVHPVMVPRHGDITAFEAMLAAEAEPLGGRNDGWGCGLVL</sequence>
<dbReference type="InterPro" id="IPR009671">
    <property type="entry name" value="RraB_dom"/>
</dbReference>
<dbReference type="EMBL" id="SJTG01000001">
    <property type="protein sequence ID" value="TCI13157.1"/>
    <property type="molecule type" value="Genomic_DNA"/>
</dbReference>
<evidence type="ECO:0000259" key="2">
    <source>
        <dbReference type="Pfam" id="PF06877"/>
    </source>
</evidence>
<comment type="caution">
    <text evidence="3">The sequence shown here is derived from an EMBL/GenBank/DDBJ whole genome shotgun (WGS) entry which is preliminary data.</text>
</comment>